<evidence type="ECO:0008006" key="5">
    <source>
        <dbReference type="Google" id="ProtNLM"/>
    </source>
</evidence>
<evidence type="ECO:0000313" key="4">
    <source>
        <dbReference type="Proteomes" id="UP001500683"/>
    </source>
</evidence>
<evidence type="ECO:0000256" key="1">
    <source>
        <dbReference type="SAM" id="MobiDB-lite"/>
    </source>
</evidence>
<sequence>MATQSLAEVDMSRSAMIVGRALATTVLSMVIMNALTATTASAHLYRPRVNAPARRLSRGPGRRAGMRRKRAASPYE</sequence>
<feature type="compositionally biased region" description="Basic residues" evidence="1">
    <location>
        <begin position="55"/>
        <end position="76"/>
    </location>
</feature>
<evidence type="ECO:0000313" key="3">
    <source>
        <dbReference type="EMBL" id="GAA4104212.1"/>
    </source>
</evidence>
<proteinExistence type="predicted"/>
<keyword evidence="4" id="KW-1185">Reference proteome</keyword>
<dbReference type="EMBL" id="BAAAZG010000079">
    <property type="protein sequence ID" value="GAA4104212.1"/>
    <property type="molecule type" value="Genomic_DNA"/>
</dbReference>
<protein>
    <recommendedName>
        <fullName evidence="5">MFS transporter</fullName>
    </recommendedName>
</protein>
<keyword evidence="2" id="KW-1133">Transmembrane helix</keyword>
<accession>A0ABP7X427</accession>
<feature type="transmembrane region" description="Helical" evidence="2">
    <location>
        <begin position="21"/>
        <end position="45"/>
    </location>
</feature>
<gene>
    <name evidence="3" type="ORF">GCM10022214_83160</name>
</gene>
<keyword evidence="2" id="KW-0472">Membrane</keyword>
<dbReference type="Proteomes" id="UP001500683">
    <property type="component" value="Unassembled WGS sequence"/>
</dbReference>
<comment type="caution">
    <text evidence="3">The sequence shown here is derived from an EMBL/GenBank/DDBJ whole genome shotgun (WGS) entry which is preliminary data.</text>
</comment>
<name>A0ABP7X427_9ACTN</name>
<keyword evidence="2" id="KW-0812">Transmembrane</keyword>
<feature type="region of interest" description="Disordered" evidence="1">
    <location>
        <begin position="51"/>
        <end position="76"/>
    </location>
</feature>
<organism evidence="3 4">
    <name type="scientific">Actinomadura miaoliensis</name>
    <dbReference type="NCBI Taxonomy" id="430685"/>
    <lineage>
        <taxon>Bacteria</taxon>
        <taxon>Bacillati</taxon>
        <taxon>Actinomycetota</taxon>
        <taxon>Actinomycetes</taxon>
        <taxon>Streptosporangiales</taxon>
        <taxon>Thermomonosporaceae</taxon>
        <taxon>Actinomadura</taxon>
    </lineage>
</organism>
<evidence type="ECO:0000256" key="2">
    <source>
        <dbReference type="SAM" id="Phobius"/>
    </source>
</evidence>
<reference evidence="4" key="1">
    <citation type="journal article" date="2019" name="Int. J. Syst. Evol. Microbiol.">
        <title>The Global Catalogue of Microorganisms (GCM) 10K type strain sequencing project: providing services to taxonomists for standard genome sequencing and annotation.</title>
        <authorList>
            <consortium name="The Broad Institute Genomics Platform"/>
            <consortium name="The Broad Institute Genome Sequencing Center for Infectious Disease"/>
            <person name="Wu L."/>
            <person name="Ma J."/>
        </authorList>
    </citation>
    <scope>NUCLEOTIDE SEQUENCE [LARGE SCALE GENOMIC DNA]</scope>
    <source>
        <strain evidence="4">JCM 16702</strain>
    </source>
</reference>